<comment type="caution">
    <text evidence="1">The sequence shown here is derived from an EMBL/GenBank/DDBJ whole genome shotgun (WGS) entry which is preliminary data.</text>
</comment>
<sequence length="454" mass="50033">MGKTTRPSAMTLTTITSIPKSKIERARFFQSLENASEDQLSQVQALINELEPSEVIELAQDLLYASNEKLIELVYLSTPVTKNLTLKEASRLFRYASQEAANLMIEAEAHQRLTTGLIYGYAEAAGESFLPNLESSLSLDGGIVYSMPPCDAFDEAMAYHIKKTPYVDSEQIRHSFRSLQVADLPKTLEVFIGQLIADGKFQRIEAFVVESFQSGALTPSNADILRKTIGDDLVLGLCASANRYNGGCFKSASMIIQWAGESQMHSDAFLAGLKKDLSARLQPRIKYLDDFALAGADEKACPELAGFVVKNLKSILRTPKEITDHKIIVPIMALAARMGKGSQAFKLMIDGMMRRRLSGFVDDMENDSLSLVVDTMIHLLGNLSPRTEVVHDFALLLRAAEAVGLECVHKAIPGINPVFVTRFMESQKSNLSTGQILRMFPQARSLTIETDLGI</sequence>
<gene>
    <name evidence="1" type="ORF">JEU22_01645</name>
</gene>
<protein>
    <submittedName>
        <fullName evidence="1">Uncharacterized protein</fullName>
    </submittedName>
</protein>
<dbReference type="RefSeq" id="WP_198746215.1">
    <property type="nucleotide sequence ID" value="NZ_JAEHTE010000001.1"/>
</dbReference>
<name>A0A8I1EC24_PSEPU</name>
<reference evidence="1" key="1">
    <citation type="submission" date="2020-12" db="EMBL/GenBank/DDBJ databases">
        <title>Enhanced detection system for hospital associated transmission using whole genome sequencing surveillance.</title>
        <authorList>
            <person name="Harrison L.H."/>
            <person name="Van Tyne D."/>
            <person name="Marsh J.W."/>
            <person name="Griffith M.P."/>
            <person name="Snyder D.J."/>
            <person name="Cooper V.S."/>
            <person name="Mustapha M."/>
        </authorList>
    </citation>
    <scope>NUCLEOTIDE SEQUENCE</scope>
    <source>
        <strain evidence="1">PSB00042</strain>
    </source>
</reference>
<organism evidence="1 2">
    <name type="scientific">Pseudomonas putida</name>
    <name type="common">Arthrobacter siderocapsulatus</name>
    <dbReference type="NCBI Taxonomy" id="303"/>
    <lineage>
        <taxon>Bacteria</taxon>
        <taxon>Pseudomonadati</taxon>
        <taxon>Pseudomonadota</taxon>
        <taxon>Gammaproteobacteria</taxon>
        <taxon>Pseudomonadales</taxon>
        <taxon>Pseudomonadaceae</taxon>
        <taxon>Pseudomonas</taxon>
    </lineage>
</organism>
<proteinExistence type="predicted"/>
<evidence type="ECO:0000313" key="1">
    <source>
        <dbReference type="EMBL" id="MBI6882602.1"/>
    </source>
</evidence>
<dbReference type="Proteomes" id="UP000637061">
    <property type="component" value="Unassembled WGS sequence"/>
</dbReference>
<accession>A0A8I1EC24</accession>
<dbReference type="EMBL" id="JAEHTE010000001">
    <property type="protein sequence ID" value="MBI6882602.1"/>
    <property type="molecule type" value="Genomic_DNA"/>
</dbReference>
<evidence type="ECO:0000313" key="2">
    <source>
        <dbReference type="Proteomes" id="UP000637061"/>
    </source>
</evidence>
<dbReference type="AlphaFoldDB" id="A0A8I1EC24"/>